<feature type="compositionally biased region" description="Polar residues" evidence="1">
    <location>
        <begin position="1"/>
        <end position="19"/>
    </location>
</feature>
<protein>
    <recommendedName>
        <fullName evidence="2">DUF4209 domain-containing protein</fullName>
    </recommendedName>
</protein>
<dbReference type="PANTHER" id="PTHR31701:SF2">
    <property type="entry name" value="ENDOPLASMIC RETICULUM MEMBRANE-ASSOCIATED RNA DEGRADATION PROTEIN"/>
    <property type="match status" value="1"/>
</dbReference>
<accession>A0A9P6UI15</accession>
<dbReference type="Pfam" id="PF13910">
    <property type="entry name" value="DUF4209"/>
    <property type="match status" value="1"/>
</dbReference>
<evidence type="ECO:0000259" key="2">
    <source>
        <dbReference type="Pfam" id="PF13910"/>
    </source>
</evidence>
<dbReference type="AlphaFoldDB" id="A0A9P6UI15"/>
<feature type="domain" description="DUF4209" evidence="2">
    <location>
        <begin position="112"/>
        <end position="183"/>
    </location>
</feature>
<reference evidence="3" key="1">
    <citation type="journal article" date="2020" name="Fungal Divers.">
        <title>Resolving the Mortierellaceae phylogeny through synthesis of multi-gene phylogenetics and phylogenomics.</title>
        <authorList>
            <person name="Vandepol N."/>
            <person name="Liber J."/>
            <person name="Desiro A."/>
            <person name="Na H."/>
            <person name="Kennedy M."/>
            <person name="Barry K."/>
            <person name="Grigoriev I.V."/>
            <person name="Miller A.N."/>
            <person name="O'Donnell K."/>
            <person name="Stajich J.E."/>
            <person name="Bonito G."/>
        </authorList>
    </citation>
    <scope>NUCLEOTIDE SEQUENCE</scope>
    <source>
        <strain evidence="3">NVP60</strain>
    </source>
</reference>
<name>A0A9P6UI15_9FUNG</name>
<feature type="region of interest" description="Disordered" evidence="1">
    <location>
        <begin position="485"/>
        <end position="522"/>
    </location>
</feature>
<organism evidence="3 4">
    <name type="scientific">Linnemannia gamsii</name>
    <dbReference type="NCBI Taxonomy" id="64522"/>
    <lineage>
        <taxon>Eukaryota</taxon>
        <taxon>Fungi</taxon>
        <taxon>Fungi incertae sedis</taxon>
        <taxon>Mucoromycota</taxon>
        <taxon>Mortierellomycotina</taxon>
        <taxon>Mortierellomycetes</taxon>
        <taxon>Mortierellales</taxon>
        <taxon>Mortierellaceae</taxon>
        <taxon>Linnemannia</taxon>
    </lineage>
</organism>
<dbReference type="PANTHER" id="PTHR31701">
    <property type="entry name" value="ENDOPLASMIC RETICULUM MEMBRANE-ASSOCIATED RNA DEGRADATION PROTEIN"/>
    <property type="match status" value="1"/>
</dbReference>
<dbReference type="InterPro" id="IPR025209">
    <property type="entry name" value="DUF4209"/>
</dbReference>
<evidence type="ECO:0000313" key="4">
    <source>
        <dbReference type="Proteomes" id="UP000823405"/>
    </source>
</evidence>
<dbReference type="InterPro" id="IPR039635">
    <property type="entry name" value="ERMARD"/>
</dbReference>
<dbReference type="EMBL" id="JAAAIN010001668">
    <property type="protein sequence ID" value="KAG0301145.1"/>
    <property type="molecule type" value="Genomic_DNA"/>
</dbReference>
<feature type="compositionally biased region" description="Basic and acidic residues" evidence="1">
    <location>
        <begin position="486"/>
        <end position="495"/>
    </location>
</feature>
<dbReference type="OrthoDB" id="49386at2759"/>
<keyword evidence="4" id="KW-1185">Reference proteome</keyword>
<gene>
    <name evidence="3" type="ORF">BGZ97_002918</name>
</gene>
<evidence type="ECO:0000256" key="1">
    <source>
        <dbReference type="SAM" id="MobiDB-lite"/>
    </source>
</evidence>
<evidence type="ECO:0000313" key="3">
    <source>
        <dbReference type="EMBL" id="KAG0301145.1"/>
    </source>
</evidence>
<feature type="region of interest" description="Disordered" evidence="1">
    <location>
        <begin position="1"/>
        <end position="22"/>
    </location>
</feature>
<comment type="caution">
    <text evidence="3">The sequence shown here is derived from an EMBL/GenBank/DDBJ whole genome shotgun (WGS) entry which is preliminary data.</text>
</comment>
<dbReference type="Proteomes" id="UP000823405">
    <property type="component" value="Unassembled WGS sequence"/>
</dbReference>
<sequence length="587" mass="65387">MQASLPASVVQSHNPTASQPEEFDPFRQSCVGVLSKLTRLLTLQQQNQSQDGSDSSDVAARAKATGALMDLYDVDGLGPWLGETGRRATEVWFHAFAKGEYDQAWLVGSTVLEQLIVNIIYTLQGPEKFIPFLVRDLLSVPCLTNSKSVDRTLIRVIKTLMGSPLTLNIRNLLWHGFVTPQDQIPLDAYGAMLIVTTMSIAVGQDRDWDQVRAVLEAIVRTSSFVTPGTVHQWICALQHLQSANAGIPTTIGRSPFMFVMASLPLLEHGLRLIYVRVNGCKQDRTCALVAGEYYLTLDVILDEVVPPEYYDAEAEELMRYRADAIPNRLFPELGPQAMNLLQDLFLAALGPRLRDRTSHGENNTYFTTDIRTEPWFDYYLGIVVFLLTMDSTTISKEYESVMMETRGWSVQAAAEKVTTKMASFLELQRQRQLSSRSRKQLESMRPLVPGWLGMLVGCLALVEHFVLLAEEEDGGDDDDRVVVTSARKDESHEKAIGGVNDNGNSDNRNIGKKKNGKEGKGKEEKVVVGTVVDKSSAAEIRLRLAIVQFLNKFVSNFERVKLPMIEDAWLQLVKSADSVLSSKKVKA</sequence>
<proteinExistence type="predicted"/>